<dbReference type="EMBL" id="QBMP01000024">
    <property type="protein sequence ID" value="PZO59295.1"/>
    <property type="molecule type" value="Genomic_DNA"/>
</dbReference>
<evidence type="ECO:0000313" key="10">
    <source>
        <dbReference type="Proteomes" id="UP000249794"/>
    </source>
</evidence>
<evidence type="ECO:0008006" key="11">
    <source>
        <dbReference type="Google" id="ProtNLM"/>
    </source>
</evidence>
<dbReference type="GO" id="GO:0022857">
    <property type="term" value="F:transmembrane transporter activity"/>
    <property type="evidence" value="ECO:0007669"/>
    <property type="project" value="InterPro"/>
</dbReference>
<evidence type="ECO:0000313" key="9">
    <source>
        <dbReference type="EMBL" id="PZO59295.1"/>
    </source>
</evidence>
<proteinExistence type="predicted"/>
<reference evidence="9 10" key="2">
    <citation type="submission" date="2018-06" db="EMBL/GenBank/DDBJ databases">
        <title>Metagenomic assembly of (sub)arctic Cyanobacteria and their associated microbiome from non-axenic cultures.</title>
        <authorList>
            <person name="Baurain D."/>
        </authorList>
    </citation>
    <scope>NUCLEOTIDE SEQUENCE [LARGE SCALE GENOMIC DNA]</scope>
    <source>
        <strain evidence="9">ULC027bin1</strain>
    </source>
</reference>
<dbReference type="InterPro" id="IPR011701">
    <property type="entry name" value="MFS"/>
</dbReference>
<dbReference type="PANTHER" id="PTHR43266">
    <property type="entry name" value="MACROLIDE-EFFLUX PROTEIN"/>
    <property type="match status" value="1"/>
</dbReference>
<evidence type="ECO:0000256" key="1">
    <source>
        <dbReference type="ARBA" id="ARBA00004651"/>
    </source>
</evidence>
<keyword evidence="2" id="KW-0813">Transport</keyword>
<dbReference type="Pfam" id="PF07690">
    <property type="entry name" value="MFS_1"/>
    <property type="match status" value="1"/>
</dbReference>
<dbReference type="SUPFAM" id="SSF103473">
    <property type="entry name" value="MFS general substrate transporter"/>
    <property type="match status" value="1"/>
</dbReference>
<keyword evidence="3" id="KW-1003">Cell membrane</keyword>
<dbReference type="AlphaFoldDB" id="A0A2W4ZM45"/>
<feature type="region of interest" description="Disordered" evidence="7">
    <location>
        <begin position="1"/>
        <end position="63"/>
    </location>
</feature>
<evidence type="ECO:0000256" key="7">
    <source>
        <dbReference type="SAM" id="MobiDB-lite"/>
    </source>
</evidence>
<keyword evidence="6 8" id="KW-0472">Membrane</keyword>
<dbReference type="PANTHER" id="PTHR43266:SF2">
    <property type="entry name" value="MAJOR FACILITATOR SUPERFAMILY (MFS) PROFILE DOMAIN-CONTAINING PROTEIN"/>
    <property type="match status" value="1"/>
</dbReference>
<dbReference type="Proteomes" id="UP000249794">
    <property type="component" value="Unassembled WGS sequence"/>
</dbReference>
<evidence type="ECO:0000256" key="2">
    <source>
        <dbReference type="ARBA" id="ARBA00022448"/>
    </source>
</evidence>
<dbReference type="GO" id="GO:0005886">
    <property type="term" value="C:plasma membrane"/>
    <property type="evidence" value="ECO:0007669"/>
    <property type="project" value="UniProtKB-SubCell"/>
</dbReference>
<evidence type="ECO:0000256" key="3">
    <source>
        <dbReference type="ARBA" id="ARBA00022475"/>
    </source>
</evidence>
<comment type="subcellular location">
    <subcellularLocation>
        <location evidence="1">Cell membrane</location>
        <topology evidence="1">Multi-pass membrane protein</topology>
    </subcellularLocation>
</comment>
<name>A0A2W4ZM45_9CYAN</name>
<sequence length="292" mass="31187">MLLESDAHHLNSSSEAKSNPETTPQAPKAAETSVNTVNASDAANTSASTDAADPASNPAELPLSDSELLKPELTETHASDRASVDHDLASEADLPEAEADLAESEGGLWPVFRNRNFLTLWSGQVFSQVADKVYLVLMIAIISSRFKSPDQTMSGWVSAIMIAFTIPAVLFGSLAGVYVDRWRKKPVLVLTNLARGLLVAALPVMLWASADWVIAGLPVGFYILLVVTFLVSTLTQFFAPAEQAVIPLIVKKQNLLPANSLYTTTMMASVIVGFAVGEPVLALADRLLAPID</sequence>
<evidence type="ECO:0000256" key="5">
    <source>
        <dbReference type="ARBA" id="ARBA00022989"/>
    </source>
</evidence>
<comment type="caution">
    <text evidence="9">The sequence shown here is derived from an EMBL/GenBank/DDBJ whole genome shotgun (WGS) entry which is preliminary data.</text>
</comment>
<feature type="transmembrane region" description="Helical" evidence="8">
    <location>
        <begin position="156"/>
        <end position="179"/>
    </location>
</feature>
<dbReference type="CDD" id="cd06173">
    <property type="entry name" value="MFS_MefA_like"/>
    <property type="match status" value="1"/>
</dbReference>
<evidence type="ECO:0000256" key="6">
    <source>
        <dbReference type="ARBA" id="ARBA00023136"/>
    </source>
</evidence>
<feature type="transmembrane region" description="Helical" evidence="8">
    <location>
        <begin position="260"/>
        <end position="284"/>
    </location>
</feature>
<gene>
    <name evidence="9" type="ORF">DCF15_03945</name>
</gene>
<feature type="transmembrane region" description="Helical" evidence="8">
    <location>
        <begin position="186"/>
        <end position="207"/>
    </location>
</feature>
<dbReference type="Gene3D" id="1.20.1250.20">
    <property type="entry name" value="MFS general substrate transporter like domains"/>
    <property type="match status" value="1"/>
</dbReference>
<reference evidence="10" key="1">
    <citation type="submission" date="2018-04" db="EMBL/GenBank/DDBJ databases">
        <authorList>
            <person name="Cornet L."/>
        </authorList>
    </citation>
    <scope>NUCLEOTIDE SEQUENCE [LARGE SCALE GENOMIC DNA]</scope>
</reference>
<keyword evidence="5 8" id="KW-1133">Transmembrane helix</keyword>
<evidence type="ECO:0000256" key="8">
    <source>
        <dbReference type="SAM" id="Phobius"/>
    </source>
</evidence>
<feature type="transmembrane region" description="Helical" evidence="8">
    <location>
        <begin position="125"/>
        <end position="144"/>
    </location>
</feature>
<organism evidence="9 10">
    <name type="scientific">Phormidesmis priestleyi</name>
    <dbReference type="NCBI Taxonomy" id="268141"/>
    <lineage>
        <taxon>Bacteria</taxon>
        <taxon>Bacillati</taxon>
        <taxon>Cyanobacteriota</taxon>
        <taxon>Cyanophyceae</taxon>
        <taxon>Leptolyngbyales</taxon>
        <taxon>Leptolyngbyaceae</taxon>
        <taxon>Phormidesmis</taxon>
    </lineage>
</organism>
<feature type="transmembrane region" description="Helical" evidence="8">
    <location>
        <begin position="219"/>
        <end position="239"/>
    </location>
</feature>
<feature type="compositionally biased region" description="Low complexity" evidence="7">
    <location>
        <begin position="33"/>
        <end position="59"/>
    </location>
</feature>
<feature type="compositionally biased region" description="Polar residues" evidence="7">
    <location>
        <begin position="10"/>
        <end position="25"/>
    </location>
</feature>
<accession>A0A2W4ZM45</accession>
<evidence type="ECO:0000256" key="4">
    <source>
        <dbReference type="ARBA" id="ARBA00022692"/>
    </source>
</evidence>
<protein>
    <recommendedName>
        <fullName evidence="11">Arabinose efflux permease</fullName>
    </recommendedName>
</protein>
<feature type="non-terminal residue" evidence="9">
    <location>
        <position position="292"/>
    </location>
</feature>
<dbReference type="InterPro" id="IPR036259">
    <property type="entry name" value="MFS_trans_sf"/>
</dbReference>
<keyword evidence="4 8" id="KW-0812">Transmembrane</keyword>